<evidence type="ECO:0000256" key="12">
    <source>
        <dbReference type="ARBA" id="ARBA00022989"/>
    </source>
</evidence>
<dbReference type="PANTHER" id="PTHR43520:SF8">
    <property type="entry name" value="P-TYPE CU(+) TRANSPORTER"/>
    <property type="match status" value="1"/>
</dbReference>
<dbReference type="CDD" id="cd02094">
    <property type="entry name" value="P-type_ATPase_Cu-like"/>
    <property type="match status" value="1"/>
</dbReference>
<evidence type="ECO:0000256" key="13">
    <source>
        <dbReference type="ARBA" id="ARBA00023008"/>
    </source>
</evidence>
<evidence type="ECO:0000256" key="5">
    <source>
        <dbReference type="ARBA" id="ARBA00022723"/>
    </source>
</evidence>
<keyword evidence="15 18" id="KW-0472">Membrane</keyword>
<organism evidence="20 21">
    <name type="scientific">Bacteroides uniformis</name>
    <dbReference type="NCBI Taxonomy" id="820"/>
    <lineage>
        <taxon>Bacteria</taxon>
        <taxon>Pseudomonadati</taxon>
        <taxon>Bacteroidota</taxon>
        <taxon>Bacteroidia</taxon>
        <taxon>Bacteroidales</taxon>
        <taxon>Bacteroidaceae</taxon>
        <taxon>Bacteroides</taxon>
    </lineage>
</organism>
<dbReference type="InterPro" id="IPR023299">
    <property type="entry name" value="ATPase_P-typ_cyto_dom_N"/>
</dbReference>
<feature type="transmembrane region" description="Helical" evidence="18">
    <location>
        <begin position="375"/>
        <end position="401"/>
    </location>
</feature>
<dbReference type="InterPro" id="IPR023214">
    <property type="entry name" value="HAD_sf"/>
</dbReference>
<keyword evidence="12 18" id="KW-1133">Transmembrane helix</keyword>
<dbReference type="SFLD" id="SFLDF00027">
    <property type="entry name" value="p-type_atpase"/>
    <property type="match status" value="1"/>
</dbReference>
<feature type="transmembrane region" description="Helical" evidence="18">
    <location>
        <begin position="718"/>
        <end position="741"/>
    </location>
</feature>
<dbReference type="FunFam" id="2.70.150.10:FF:000002">
    <property type="entry name" value="Copper-transporting ATPase 1, putative"/>
    <property type="match status" value="1"/>
</dbReference>
<dbReference type="InterPro" id="IPR018303">
    <property type="entry name" value="ATPase_P-typ_P_site"/>
</dbReference>
<sequence>MTDKNIVQETFPVLGMSCASCAARIEKTLNRQSGVKIAAVNYASATATVEYDPKNCSSEALQQAVQAAGYDLLINRDGNTLEEAEEAHNKKFTTLKLRTVWAVILSLPVIIIGMFFMDMPYANPIMWTLSTPIVFWLGRGFFSSAWKQLRHGSANMDTLVAISTGTAYLFSLFNMLFPDFWLSRGIHPHVYFEAASVIIAFILLGRLLEEKAKGNTSTAIKKLMGLQPKTVTVVGNEERIVPIEQIRPGDIILVKPGERIAVDGIVTEGSSYVDESMLSGEPVAVSKQKDAKVFAGTINQKGSFRFRAEKVGTDTLLAKIIHMVQDAQGSKAPVQQLVDKIAGIFVPTIIGIAVLAFIVWMMLDGTGGFTHGLLAFVTVVIIACPCALGLATPTAIMVGIGKGAERGILIKDAESLEIAKKVNTVVLDKTGTVTEGKPVVSKLVWNTPTTTPNPSISSKDVLPDIFYSLEKLSEHPLADAVVNHLKESASIDDIQDFETITGKGVKGRTQGRIYFVGNLKLLEENRIAISRSLREEATRLTAKAQTVIWFADEENALAIAGITDRIKETSIRAVDELRATGIEVHMLTGDNEATAREIARKAGIAHYQASVLPQDKAAFISRLQAEGRKVAMVGDGINDSAALAQADLSIAMGGGSDIAMDVAKMTIISSDLTKIPEALRLSRLTVRTIRQNLFWAFIYNIVGVPIAAGILYPINGFLLNPMIAGAAMAFSSVSVVSNSLLLKRKKIHEREENKKVEPSTETIMKKEFKVEGMMCNHCRMHVEKALNSMEGVHATVTLNPPVAIVEFSDGEKTLEELQKAVTEEAGDYTLKV</sequence>
<keyword evidence="5 18" id="KW-0479">Metal-binding</keyword>
<dbReference type="AlphaFoldDB" id="A0A3E5F692"/>
<feature type="transmembrane region" description="Helical" evidence="18">
    <location>
        <begin position="341"/>
        <end position="363"/>
    </location>
</feature>
<evidence type="ECO:0000256" key="14">
    <source>
        <dbReference type="ARBA" id="ARBA00023065"/>
    </source>
</evidence>
<evidence type="ECO:0000256" key="16">
    <source>
        <dbReference type="ARBA" id="ARBA00038904"/>
    </source>
</evidence>
<keyword evidence="13" id="KW-0186">Copper</keyword>
<dbReference type="Pfam" id="PF00122">
    <property type="entry name" value="E1-E2_ATPase"/>
    <property type="match status" value="1"/>
</dbReference>
<evidence type="ECO:0000256" key="18">
    <source>
        <dbReference type="RuleBase" id="RU362081"/>
    </source>
</evidence>
<dbReference type="PROSITE" id="PS00154">
    <property type="entry name" value="ATPASE_E1_E2"/>
    <property type="match status" value="1"/>
</dbReference>
<reference evidence="20 21" key="1">
    <citation type="submission" date="2018-08" db="EMBL/GenBank/DDBJ databases">
        <title>A genome reference for cultivated species of the human gut microbiota.</title>
        <authorList>
            <person name="Zou Y."/>
            <person name="Xue W."/>
            <person name="Luo G."/>
        </authorList>
    </citation>
    <scope>NUCLEOTIDE SEQUENCE [LARGE SCALE GENOMIC DNA]</scope>
    <source>
        <strain evidence="20 21">OM03-4</strain>
    </source>
</reference>
<dbReference type="GO" id="GO:0005886">
    <property type="term" value="C:plasma membrane"/>
    <property type="evidence" value="ECO:0007669"/>
    <property type="project" value="UniProtKB-SubCell"/>
</dbReference>
<comment type="catalytic activity">
    <reaction evidence="17">
        <text>Cu(2+)(in) + ATP + H2O = Cu(2+)(out) + ADP + phosphate + H(+)</text>
        <dbReference type="Rhea" id="RHEA:10376"/>
        <dbReference type="ChEBI" id="CHEBI:15377"/>
        <dbReference type="ChEBI" id="CHEBI:15378"/>
        <dbReference type="ChEBI" id="CHEBI:29036"/>
        <dbReference type="ChEBI" id="CHEBI:30616"/>
        <dbReference type="ChEBI" id="CHEBI:43474"/>
        <dbReference type="ChEBI" id="CHEBI:456216"/>
        <dbReference type="EC" id="7.2.2.9"/>
    </reaction>
</comment>
<evidence type="ECO:0000256" key="2">
    <source>
        <dbReference type="ARBA" id="ARBA00006024"/>
    </source>
</evidence>
<dbReference type="InterPro" id="IPR059000">
    <property type="entry name" value="ATPase_P-type_domA"/>
</dbReference>
<gene>
    <name evidence="20" type="ORF">DXB37_00590</name>
</gene>
<keyword evidence="4 18" id="KW-0812">Transmembrane</keyword>
<dbReference type="InterPro" id="IPR001757">
    <property type="entry name" value="P_typ_ATPase"/>
</dbReference>
<dbReference type="EC" id="7.2.2.9" evidence="16"/>
<evidence type="ECO:0000256" key="17">
    <source>
        <dbReference type="ARBA" id="ARBA00047424"/>
    </source>
</evidence>
<feature type="transmembrane region" description="Helical" evidence="18">
    <location>
        <begin position="158"/>
        <end position="177"/>
    </location>
</feature>
<dbReference type="Pfam" id="PF00702">
    <property type="entry name" value="Hydrolase"/>
    <property type="match status" value="1"/>
</dbReference>
<dbReference type="Pfam" id="PF00403">
    <property type="entry name" value="HMA"/>
    <property type="match status" value="2"/>
</dbReference>
<feature type="transmembrane region" description="Helical" evidence="18">
    <location>
        <begin position="693"/>
        <end position="712"/>
    </location>
</feature>
<dbReference type="SFLD" id="SFLDS00003">
    <property type="entry name" value="Haloacid_Dehalogenase"/>
    <property type="match status" value="1"/>
</dbReference>
<keyword evidence="14" id="KW-0406">Ion transport</keyword>
<dbReference type="CDD" id="cd00371">
    <property type="entry name" value="HMA"/>
    <property type="match status" value="2"/>
</dbReference>
<comment type="similarity">
    <text evidence="2 18">Belongs to the cation transport ATPase (P-type) (TC 3.A.3) family. Type IB subfamily.</text>
</comment>
<dbReference type="InterPro" id="IPR023298">
    <property type="entry name" value="ATPase_P-typ_TM_dom_sf"/>
</dbReference>
<dbReference type="Gene3D" id="2.70.150.10">
    <property type="entry name" value="Calcium-transporting ATPase, cytoplasmic transduction domain A"/>
    <property type="match status" value="1"/>
</dbReference>
<dbReference type="NCBIfam" id="TIGR01525">
    <property type="entry name" value="ATPase-IB_hvy"/>
    <property type="match status" value="1"/>
</dbReference>
<dbReference type="PANTHER" id="PTHR43520">
    <property type="entry name" value="ATP7, ISOFORM B"/>
    <property type="match status" value="1"/>
</dbReference>
<feature type="transmembrane region" description="Helical" evidence="18">
    <location>
        <begin position="125"/>
        <end position="146"/>
    </location>
</feature>
<dbReference type="GO" id="GO:0055070">
    <property type="term" value="P:copper ion homeostasis"/>
    <property type="evidence" value="ECO:0007669"/>
    <property type="project" value="TreeGrafter"/>
</dbReference>
<dbReference type="GO" id="GO:0016887">
    <property type="term" value="F:ATP hydrolysis activity"/>
    <property type="evidence" value="ECO:0007669"/>
    <property type="project" value="InterPro"/>
</dbReference>
<dbReference type="FunFam" id="3.30.70.100:FF:000005">
    <property type="entry name" value="Copper-exporting P-type ATPase A"/>
    <property type="match status" value="1"/>
</dbReference>
<dbReference type="SUPFAM" id="SSF55008">
    <property type="entry name" value="HMA, heavy metal-associated domain"/>
    <property type="match status" value="2"/>
</dbReference>
<evidence type="ECO:0000256" key="9">
    <source>
        <dbReference type="ARBA" id="ARBA00022840"/>
    </source>
</evidence>
<proteinExistence type="inferred from homology"/>
<keyword evidence="8" id="KW-0187">Copper transport</keyword>
<dbReference type="InterPro" id="IPR044492">
    <property type="entry name" value="P_typ_ATPase_HD_dom"/>
</dbReference>
<keyword evidence="9 18" id="KW-0067">ATP-binding</keyword>
<dbReference type="SUPFAM" id="SSF81653">
    <property type="entry name" value="Calcium ATPase, transduction domain A"/>
    <property type="match status" value="1"/>
</dbReference>
<feature type="transmembrane region" description="Helical" evidence="18">
    <location>
        <begin position="100"/>
        <end position="119"/>
    </location>
</feature>
<dbReference type="SFLD" id="SFLDG00002">
    <property type="entry name" value="C1.7:_P-type_atpase_like"/>
    <property type="match status" value="1"/>
</dbReference>
<evidence type="ECO:0000259" key="19">
    <source>
        <dbReference type="PROSITE" id="PS50846"/>
    </source>
</evidence>
<dbReference type="PROSITE" id="PS01047">
    <property type="entry name" value="HMA_1"/>
    <property type="match status" value="2"/>
</dbReference>
<evidence type="ECO:0000313" key="20">
    <source>
        <dbReference type="EMBL" id="RGN97402.1"/>
    </source>
</evidence>
<dbReference type="Proteomes" id="UP000260759">
    <property type="component" value="Unassembled WGS sequence"/>
</dbReference>
<dbReference type="InterPro" id="IPR036163">
    <property type="entry name" value="HMA_dom_sf"/>
</dbReference>
<name>A0A3E5F692_BACUN</name>
<dbReference type="NCBIfam" id="TIGR01494">
    <property type="entry name" value="ATPase_P-type"/>
    <property type="match status" value="2"/>
</dbReference>
<dbReference type="Gene3D" id="3.40.1110.10">
    <property type="entry name" value="Calcium-transporting ATPase, cytoplasmic domain N"/>
    <property type="match status" value="1"/>
</dbReference>
<evidence type="ECO:0000256" key="8">
    <source>
        <dbReference type="ARBA" id="ARBA00022796"/>
    </source>
</evidence>
<dbReference type="InterPro" id="IPR006121">
    <property type="entry name" value="HMA_dom"/>
</dbReference>
<evidence type="ECO:0000256" key="3">
    <source>
        <dbReference type="ARBA" id="ARBA00022448"/>
    </source>
</evidence>
<keyword evidence="11" id="KW-1278">Translocase</keyword>
<evidence type="ECO:0000256" key="1">
    <source>
        <dbReference type="ARBA" id="ARBA00004127"/>
    </source>
</evidence>
<keyword evidence="6" id="KW-0677">Repeat</keyword>
<dbReference type="GO" id="GO:0005524">
    <property type="term" value="F:ATP binding"/>
    <property type="evidence" value="ECO:0007669"/>
    <property type="project" value="UniProtKB-UniRule"/>
</dbReference>
<accession>A0A3E5F692</accession>
<dbReference type="NCBIfam" id="TIGR01511">
    <property type="entry name" value="ATPase-IB1_Cu"/>
    <property type="match status" value="1"/>
</dbReference>
<dbReference type="SUPFAM" id="SSF81665">
    <property type="entry name" value="Calcium ATPase, transmembrane domain M"/>
    <property type="match status" value="1"/>
</dbReference>
<dbReference type="PROSITE" id="PS50846">
    <property type="entry name" value="HMA_2"/>
    <property type="match status" value="2"/>
</dbReference>
<dbReference type="InterPro" id="IPR027256">
    <property type="entry name" value="P-typ_ATPase_IB"/>
</dbReference>
<evidence type="ECO:0000256" key="11">
    <source>
        <dbReference type="ARBA" id="ARBA00022967"/>
    </source>
</evidence>
<evidence type="ECO:0000256" key="4">
    <source>
        <dbReference type="ARBA" id="ARBA00022692"/>
    </source>
</evidence>
<dbReference type="InterPro" id="IPR036412">
    <property type="entry name" value="HAD-like_sf"/>
</dbReference>
<keyword evidence="3" id="KW-0813">Transport</keyword>
<dbReference type="EMBL" id="QSVA01000001">
    <property type="protein sequence ID" value="RGN97402.1"/>
    <property type="molecule type" value="Genomic_DNA"/>
</dbReference>
<evidence type="ECO:0000256" key="10">
    <source>
        <dbReference type="ARBA" id="ARBA00022842"/>
    </source>
</evidence>
<protein>
    <recommendedName>
        <fullName evidence="16">P-type Cu(2+) transporter</fullName>
        <ecNumber evidence="16">7.2.2.9</ecNumber>
    </recommendedName>
</protein>
<evidence type="ECO:0000313" key="21">
    <source>
        <dbReference type="Proteomes" id="UP000260759"/>
    </source>
</evidence>
<evidence type="ECO:0000256" key="6">
    <source>
        <dbReference type="ARBA" id="ARBA00022737"/>
    </source>
</evidence>
<evidence type="ECO:0000256" key="7">
    <source>
        <dbReference type="ARBA" id="ARBA00022741"/>
    </source>
</evidence>
<dbReference type="GO" id="GO:0005507">
    <property type="term" value="F:copper ion binding"/>
    <property type="evidence" value="ECO:0007669"/>
    <property type="project" value="InterPro"/>
</dbReference>
<comment type="caution">
    <text evidence="20">The sequence shown here is derived from an EMBL/GenBank/DDBJ whole genome shotgun (WGS) entry which is preliminary data.</text>
</comment>
<dbReference type="GO" id="GO:0043682">
    <property type="term" value="F:P-type divalent copper transporter activity"/>
    <property type="evidence" value="ECO:0007669"/>
    <property type="project" value="UniProtKB-EC"/>
</dbReference>
<dbReference type="Gene3D" id="3.30.70.100">
    <property type="match status" value="2"/>
</dbReference>
<evidence type="ECO:0000256" key="15">
    <source>
        <dbReference type="ARBA" id="ARBA00023136"/>
    </source>
</evidence>
<dbReference type="PRINTS" id="PR00119">
    <property type="entry name" value="CATATPASE"/>
</dbReference>
<dbReference type="RefSeq" id="WP_117599274.1">
    <property type="nucleotide sequence ID" value="NZ_QSVA01000001.1"/>
</dbReference>
<dbReference type="PRINTS" id="PR00943">
    <property type="entry name" value="CUATPASE"/>
</dbReference>
<keyword evidence="18" id="KW-1003">Cell membrane</keyword>
<dbReference type="InterPro" id="IPR006122">
    <property type="entry name" value="HMA_Cu_ion-bd"/>
</dbReference>
<dbReference type="Gene3D" id="3.40.50.1000">
    <property type="entry name" value="HAD superfamily/HAD-like"/>
    <property type="match status" value="1"/>
</dbReference>
<keyword evidence="10" id="KW-0460">Magnesium</keyword>
<dbReference type="SUPFAM" id="SSF56784">
    <property type="entry name" value="HAD-like"/>
    <property type="match status" value="1"/>
</dbReference>
<dbReference type="InterPro" id="IPR017969">
    <property type="entry name" value="Heavy-metal-associated_CS"/>
</dbReference>
<dbReference type="NCBIfam" id="TIGR00003">
    <property type="entry name" value="copper ion binding protein"/>
    <property type="match status" value="2"/>
</dbReference>
<keyword evidence="7 18" id="KW-0547">Nucleotide-binding</keyword>
<feature type="domain" description="HMA" evidence="19">
    <location>
        <begin position="7"/>
        <end position="73"/>
    </location>
</feature>
<comment type="subcellular location">
    <subcellularLocation>
        <location evidence="18">Cell membrane</location>
    </subcellularLocation>
    <subcellularLocation>
        <location evidence="1">Endomembrane system</location>
        <topology evidence="1">Multi-pass membrane protein</topology>
    </subcellularLocation>
</comment>
<feature type="transmembrane region" description="Helical" evidence="18">
    <location>
        <begin position="189"/>
        <end position="208"/>
    </location>
</feature>
<dbReference type="InterPro" id="IPR008250">
    <property type="entry name" value="ATPase_P-typ_transduc_dom_A_sf"/>
</dbReference>
<dbReference type="GO" id="GO:0012505">
    <property type="term" value="C:endomembrane system"/>
    <property type="evidence" value="ECO:0007669"/>
    <property type="project" value="UniProtKB-SubCell"/>
</dbReference>
<feature type="domain" description="HMA" evidence="19">
    <location>
        <begin position="764"/>
        <end position="829"/>
    </location>
</feature>